<accession>A0A9J8CZU1</accession>
<dbReference type="Proteomes" id="UP001108240">
    <property type="component" value="Unplaced"/>
</dbReference>
<reference evidence="2" key="1">
    <citation type="submission" date="2025-08" db="UniProtKB">
        <authorList>
            <consortium name="Ensembl"/>
        </authorList>
    </citation>
    <scope>IDENTIFICATION</scope>
</reference>
<evidence type="ECO:0000313" key="2">
    <source>
        <dbReference type="Ensembl" id="ENSCCRP00000175233.1"/>
    </source>
</evidence>
<dbReference type="Ensembl" id="ENSCCRT00000195743.1">
    <property type="protein sequence ID" value="ENSCCRP00000175233.1"/>
    <property type="gene ID" value="ENSCCRG00000052318.2"/>
</dbReference>
<dbReference type="GO" id="GO:0005737">
    <property type="term" value="C:cytoplasm"/>
    <property type="evidence" value="ECO:0007669"/>
    <property type="project" value="TreeGrafter"/>
</dbReference>
<dbReference type="PANTHER" id="PTHR22106">
    <property type="entry name" value="COILED-COIL DOMAIN-CONTAINING PROTEIN 78"/>
    <property type="match status" value="1"/>
</dbReference>
<proteinExistence type="predicted"/>
<reference evidence="2" key="2">
    <citation type="submission" date="2025-09" db="UniProtKB">
        <authorList>
            <consortium name="Ensembl"/>
        </authorList>
    </citation>
    <scope>IDENTIFICATION</scope>
</reference>
<feature type="coiled-coil region" evidence="1">
    <location>
        <begin position="73"/>
        <end position="107"/>
    </location>
</feature>
<keyword evidence="3" id="KW-1185">Reference proteome</keyword>
<dbReference type="AlphaFoldDB" id="A0A9J8CZU1"/>
<sequence length="143" mass="16702">MLEEVKTSYHSREEQLTKTIRSYRKRIQGLSNTYQQLLIAYRLQCEQILALPEHALEAGPPEGHFSPAGAELRGETERELHRLREDKARLESQLKLAREQENVLRQNPEVRPHMNVFSRQSLSRVQGIIRDCLACSYTFRKSL</sequence>
<protein>
    <submittedName>
        <fullName evidence="2">Uncharacterized protein</fullName>
    </submittedName>
</protein>
<dbReference type="InterPro" id="IPR039873">
    <property type="entry name" value="CCDC78"/>
</dbReference>
<keyword evidence="1" id="KW-0175">Coiled coil</keyword>
<evidence type="ECO:0000256" key="1">
    <source>
        <dbReference type="SAM" id="Coils"/>
    </source>
</evidence>
<name>A0A9J8CZU1_CYPCA</name>
<organism evidence="2 3">
    <name type="scientific">Cyprinus carpio carpio</name>
    <dbReference type="NCBI Taxonomy" id="630221"/>
    <lineage>
        <taxon>Eukaryota</taxon>
        <taxon>Metazoa</taxon>
        <taxon>Chordata</taxon>
        <taxon>Craniata</taxon>
        <taxon>Vertebrata</taxon>
        <taxon>Euteleostomi</taxon>
        <taxon>Actinopterygii</taxon>
        <taxon>Neopterygii</taxon>
        <taxon>Teleostei</taxon>
        <taxon>Ostariophysi</taxon>
        <taxon>Cypriniformes</taxon>
        <taxon>Cyprinidae</taxon>
        <taxon>Cyprininae</taxon>
        <taxon>Cyprinus</taxon>
    </lineage>
</organism>
<evidence type="ECO:0000313" key="3">
    <source>
        <dbReference type="Proteomes" id="UP001108240"/>
    </source>
</evidence>
<dbReference type="PANTHER" id="PTHR22106:SF5">
    <property type="entry name" value="COILED-COIL DOMAIN-CONTAINING PROTEIN 78"/>
    <property type="match status" value="1"/>
</dbReference>